<feature type="compositionally biased region" description="Low complexity" evidence="1">
    <location>
        <begin position="305"/>
        <end position="316"/>
    </location>
</feature>
<keyword evidence="2" id="KW-0472">Membrane</keyword>
<dbReference type="HOGENOM" id="CLU_794346_0_0_11"/>
<gene>
    <name evidence="3" type="ordered locus">SCATT_30450</name>
</gene>
<proteinExistence type="predicted"/>
<dbReference type="EMBL" id="CP003219">
    <property type="protein sequence ID" value="AEW95416.1"/>
    <property type="molecule type" value="Genomic_DNA"/>
</dbReference>
<feature type="transmembrane region" description="Helical" evidence="2">
    <location>
        <begin position="29"/>
        <end position="54"/>
    </location>
</feature>
<keyword evidence="4" id="KW-1185">Reference proteome</keyword>
<protein>
    <submittedName>
        <fullName evidence="3">Uncharacterized protein</fullName>
    </submittedName>
</protein>
<feature type="transmembrane region" description="Helical" evidence="2">
    <location>
        <begin position="325"/>
        <end position="344"/>
    </location>
</feature>
<feature type="compositionally biased region" description="Basic and acidic residues" evidence="1">
    <location>
        <begin position="109"/>
        <end position="118"/>
    </location>
</feature>
<feature type="compositionally biased region" description="Low complexity" evidence="1">
    <location>
        <begin position="143"/>
        <end position="153"/>
    </location>
</feature>
<accession>G8WUB9</accession>
<feature type="region of interest" description="Disordered" evidence="1">
    <location>
        <begin position="133"/>
        <end position="320"/>
    </location>
</feature>
<keyword evidence="2" id="KW-0812">Transmembrane</keyword>
<feature type="compositionally biased region" description="Pro residues" evidence="1">
    <location>
        <begin position="269"/>
        <end position="283"/>
    </location>
</feature>
<dbReference type="STRING" id="1003195.SCATT_30450"/>
<evidence type="ECO:0000256" key="1">
    <source>
        <dbReference type="SAM" id="MobiDB-lite"/>
    </source>
</evidence>
<organism evidence="3 4">
    <name type="scientific">Streptantibioticus cattleyicolor (strain ATCC 35852 / DSM 46488 / JCM 4925 / NBRC 14057 / NRRL 8057)</name>
    <name type="common">Streptomyces cattleya</name>
    <dbReference type="NCBI Taxonomy" id="1003195"/>
    <lineage>
        <taxon>Bacteria</taxon>
        <taxon>Bacillati</taxon>
        <taxon>Actinomycetota</taxon>
        <taxon>Actinomycetes</taxon>
        <taxon>Kitasatosporales</taxon>
        <taxon>Streptomycetaceae</taxon>
        <taxon>Streptantibioticus</taxon>
    </lineage>
</organism>
<keyword evidence="2" id="KW-1133">Transmembrane helix</keyword>
<evidence type="ECO:0000313" key="4">
    <source>
        <dbReference type="Proteomes" id="UP000007842"/>
    </source>
</evidence>
<reference evidence="4" key="1">
    <citation type="submission" date="2011-12" db="EMBL/GenBank/DDBJ databases">
        <title>Complete genome sequence of Streptomyces cattleya strain DSM 46488.</title>
        <authorList>
            <person name="Ou H.-Y."/>
            <person name="Li P."/>
            <person name="Zhao C."/>
            <person name="O'Hagan D."/>
            <person name="Deng Z."/>
        </authorList>
    </citation>
    <scope>NUCLEOTIDE SEQUENCE [LARGE SCALE GENOMIC DNA]</scope>
    <source>
        <strain evidence="4">ATCC 35852 / DSM 46488 / JCM 4925 / NBRC 14057 / NRRL 8057</strain>
    </source>
</reference>
<dbReference type="KEGG" id="scy:SCATT_30450"/>
<feature type="region of interest" description="Disordered" evidence="1">
    <location>
        <begin position="78"/>
        <end position="118"/>
    </location>
</feature>
<feature type="compositionally biased region" description="Basic and acidic residues" evidence="1">
    <location>
        <begin position="187"/>
        <end position="221"/>
    </location>
</feature>
<sequence length="349" mass="36308">MVVAVRTTATASGTRCSCRFRGPCRSCRGGLAAGYLGLLAAVIGVLLTLAVTAWPAPRSWAAVPERTPEPVPGRAFAAPRTHGSRAAHREHTDRALTGGYAGLAGNRAGEGRSHPGRGADEAELLAAAVPAVRPEHARHLARPGRPARPATPRMPHHHAAGAVDDPPTDPDQDPVILPDVDPGADPDDGRYDPRYDAPDREQRAPDDDLVPHRPHQRREPPADGAARTGRQPHDPAAVTGRHHRPAREHGAPGGPGADALEGRVVRPAPAEPQPALPGPTAPPRPREPVPGGGAAEPRTAAPESGTATAEGRAEAALPRRRPVSLLPFGTGLALLGLGIGAMALRLRRP</sequence>
<name>G8WUB9_STREN</name>
<dbReference type="PATRIC" id="fig|1003195.29.peg.3042"/>
<evidence type="ECO:0000256" key="2">
    <source>
        <dbReference type="SAM" id="Phobius"/>
    </source>
</evidence>
<dbReference type="Proteomes" id="UP000007842">
    <property type="component" value="Chromosome"/>
</dbReference>
<dbReference type="AlphaFoldDB" id="G8WUB9"/>
<evidence type="ECO:0000313" key="3">
    <source>
        <dbReference type="EMBL" id="AEW95416.1"/>
    </source>
</evidence>